<reference evidence="2 3" key="1">
    <citation type="submission" date="2021-01" db="EMBL/GenBank/DDBJ databases">
        <title>Genomic Encyclopedia of Type Strains, Phase IV (KMG-IV): sequencing the most valuable type-strain genomes for metagenomic binning, comparative biology and taxonomic classification.</title>
        <authorList>
            <person name="Goeker M."/>
        </authorList>
    </citation>
    <scope>NUCLEOTIDE SEQUENCE [LARGE SCALE GENOMIC DNA]</scope>
    <source>
        <strain evidence="2 3">DSM 105482</strain>
    </source>
</reference>
<dbReference type="Gene3D" id="3.40.630.30">
    <property type="match status" value="1"/>
</dbReference>
<protein>
    <submittedName>
        <fullName evidence="2">N-acetylglutamate synthase-like GNAT family acetyltransferase</fullName>
    </submittedName>
</protein>
<dbReference type="Pfam" id="PF00583">
    <property type="entry name" value="Acetyltransf_1"/>
    <property type="match status" value="1"/>
</dbReference>
<accession>A0ABS2QDU4</accession>
<name>A0ABS2QDU4_9BACI</name>
<evidence type="ECO:0000259" key="1">
    <source>
        <dbReference type="PROSITE" id="PS51186"/>
    </source>
</evidence>
<proteinExistence type="predicted"/>
<evidence type="ECO:0000313" key="3">
    <source>
        <dbReference type="Proteomes" id="UP000823486"/>
    </source>
</evidence>
<sequence length="144" mass="16236">MIRCAKREDREFIERFLAEANLSTEGVKENIEHFLIAENQAGKLAAVIGIEPLKETGLLRSLAFSPEFHTRNLPALFEQVFFLAREKGLKILYLATNSESAIGLFQWLGFESVRKPSISADLELSTHGKHLLGITSCEFLCKRI</sequence>
<dbReference type="Proteomes" id="UP000823486">
    <property type="component" value="Unassembled WGS sequence"/>
</dbReference>
<feature type="domain" description="N-acetyltransferase" evidence="1">
    <location>
        <begin position="1"/>
        <end position="125"/>
    </location>
</feature>
<dbReference type="SUPFAM" id="SSF55729">
    <property type="entry name" value="Acyl-CoA N-acyltransferases (Nat)"/>
    <property type="match status" value="1"/>
</dbReference>
<organism evidence="2 3">
    <name type="scientific">Peribacillus deserti</name>
    <dbReference type="NCBI Taxonomy" id="673318"/>
    <lineage>
        <taxon>Bacteria</taxon>
        <taxon>Bacillati</taxon>
        <taxon>Bacillota</taxon>
        <taxon>Bacilli</taxon>
        <taxon>Bacillales</taxon>
        <taxon>Bacillaceae</taxon>
        <taxon>Peribacillus</taxon>
    </lineage>
</organism>
<dbReference type="RefSeq" id="WP_204537360.1">
    <property type="nucleotide sequence ID" value="NZ_JAFBFI010000001.1"/>
</dbReference>
<dbReference type="InterPro" id="IPR000182">
    <property type="entry name" value="GNAT_dom"/>
</dbReference>
<dbReference type="InterPro" id="IPR016181">
    <property type="entry name" value="Acyl_CoA_acyltransferase"/>
</dbReference>
<evidence type="ECO:0000313" key="2">
    <source>
        <dbReference type="EMBL" id="MBM7690668.1"/>
    </source>
</evidence>
<comment type="caution">
    <text evidence="2">The sequence shown here is derived from an EMBL/GenBank/DDBJ whole genome shotgun (WGS) entry which is preliminary data.</text>
</comment>
<dbReference type="PROSITE" id="PS51186">
    <property type="entry name" value="GNAT"/>
    <property type="match status" value="1"/>
</dbReference>
<keyword evidence="3" id="KW-1185">Reference proteome</keyword>
<dbReference type="EMBL" id="JAFBFI010000001">
    <property type="protein sequence ID" value="MBM7690668.1"/>
    <property type="molecule type" value="Genomic_DNA"/>
</dbReference>
<gene>
    <name evidence="2" type="ORF">JOC77_000071</name>
</gene>